<evidence type="ECO:0000256" key="1">
    <source>
        <dbReference type="SAM" id="MobiDB-lite"/>
    </source>
</evidence>
<feature type="compositionally biased region" description="Low complexity" evidence="1">
    <location>
        <begin position="104"/>
        <end position="129"/>
    </location>
</feature>
<keyword evidence="2" id="KW-0732">Signal</keyword>
<organism evidence="3 4">
    <name type="scientific">Cutaneotrichosporon spelunceum</name>
    <dbReference type="NCBI Taxonomy" id="1672016"/>
    <lineage>
        <taxon>Eukaryota</taxon>
        <taxon>Fungi</taxon>
        <taxon>Dikarya</taxon>
        <taxon>Basidiomycota</taxon>
        <taxon>Agaricomycotina</taxon>
        <taxon>Tremellomycetes</taxon>
        <taxon>Trichosporonales</taxon>
        <taxon>Trichosporonaceae</taxon>
        <taxon>Cutaneotrichosporon</taxon>
    </lineage>
</organism>
<evidence type="ECO:0000256" key="2">
    <source>
        <dbReference type="SAM" id="SignalP"/>
    </source>
</evidence>
<protein>
    <submittedName>
        <fullName evidence="3">Uncharacterized protein</fullName>
    </submittedName>
</protein>
<gene>
    <name evidence="3" type="ORF">CspeluHIS016_0402520</name>
</gene>
<feature type="chain" id="PRO_5042289207" evidence="2">
    <location>
        <begin position="17"/>
        <end position="390"/>
    </location>
</feature>
<proteinExistence type="predicted"/>
<accession>A0AAD3TV13</accession>
<evidence type="ECO:0000313" key="3">
    <source>
        <dbReference type="EMBL" id="GMK57418.1"/>
    </source>
</evidence>
<feature type="region of interest" description="Disordered" evidence="1">
    <location>
        <begin position="36"/>
        <end position="197"/>
    </location>
</feature>
<feature type="compositionally biased region" description="Basic and acidic residues" evidence="1">
    <location>
        <begin position="145"/>
        <end position="182"/>
    </location>
</feature>
<comment type="caution">
    <text evidence="3">The sequence shown here is derived from an EMBL/GenBank/DDBJ whole genome shotgun (WGS) entry which is preliminary data.</text>
</comment>
<name>A0AAD3TV13_9TREE</name>
<dbReference type="AlphaFoldDB" id="A0AAD3TV13"/>
<evidence type="ECO:0000313" key="4">
    <source>
        <dbReference type="Proteomes" id="UP001222932"/>
    </source>
</evidence>
<feature type="compositionally biased region" description="Basic residues" evidence="1">
    <location>
        <begin position="131"/>
        <end position="144"/>
    </location>
</feature>
<reference evidence="3" key="1">
    <citation type="journal article" date="2023" name="BMC Genomics">
        <title>Chromosome-level genome assemblies of Cutaneotrichosporon spp. (Trichosporonales, Basidiomycota) reveal imbalanced evolution between nucleotide sequences and chromosome synteny.</title>
        <authorList>
            <person name="Kobayashi Y."/>
            <person name="Kayamori A."/>
            <person name="Aoki K."/>
            <person name="Shiwa Y."/>
            <person name="Matsutani M."/>
            <person name="Fujita N."/>
            <person name="Sugita T."/>
            <person name="Iwasaki W."/>
            <person name="Tanaka N."/>
            <person name="Takashima M."/>
        </authorList>
    </citation>
    <scope>NUCLEOTIDE SEQUENCE</scope>
    <source>
        <strain evidence="3">HIS016</strain>
    </source>
</reference>
<feature type="signal peptide" evidence="2">
    <location>
        <begin position="1"/>
        <end position="16"/>
    </location>
</feature>
<keyword evidence="4" id="KW-1185">Reference proteome</keyword>
<feature type="compositionally biased region" description="Gly residues" evidence="1">
    <location>
        <begin position="36"/>
        <end position="103"/>
    </location>
</feature>
<sequence>MLPSALLLALAIPIAAIPAPPDRALLARQGVGGPLPTAGGGNGGGTGGNAGGTGTGGNGGSGGVASLIGSGGNGGIGNPGQTGNTGTGGTFGLGGNGGGGNTGTTGAQTGNTGPSSTGSTSNTGSTSTSHKPTRTKNHNLKHTHHSDGDKDHRNSDEHHRNSDEHHSNSDKDHNNNDKRDESPTPTDTAQGPWDTADHTRYPMNITWPTKGNFWSFQATGAIWWTYDGPSKDELHFFLWTNETNKVKTYRQDNPADGSLIPKGRLKTRKDKIMADEGNTTFYPIEYYDPGESCVECHGTKFYLQIAVPEYCPDRPGYNSSNVCNYTNVFTSDEFQLNDHGPNSIEVDNLIYEYRSKGWNISFEKNTAAAAAAASWLVATVAAVGAVTMIL</sequence>
<reference evidence="3" key="2">
    <citation type="submission" date="2023-06" db="EMBL/GenBank/DDBJ databases">
        <authorList>
            <person name="Kobayashi Y."/>
            <person name="Kayamori A."/>
            <person name="Aoki K."/>
            <person name="Shiwa Y."/>
            <person name="Fujita N."/>
            <person name="Sugita T."/>
            <person name="Iwasaki W."/>
            <person name="Tanaka N."/>
            <person name="Takashima M."/>
        </authorList>
    </citation>
    <scope>NUCLEOTIDE SEQUENCE</scope>
    <source>
        <strain evidence="3">HIS016</strain>
    </source>
</reference>
<dbReference type="EMBL" id="BTCM01000004">
    <property type="protein sequence ID" value="GMK57418.1"/>
    <property type="molecule type" value="Genomic_DNA"/>
</dbReference>
<dbReference type="Proteomes" id="UP001222932">
    <property type="component" value="Unassembled WGS sequence"/>
</dbReference>